<protein>
    <submittedName>
        <fullName evidence="3">IS5 family transposase</fullName>
    </submittedName>
</protein>
<reference evidence="3 4" key="1">
    <citation type="submission" date="2022-03" db="EMBL/GenBank/DDBJ databases">
        <title>Complete genome analysis of Roseomonas KG 17.1 : a prolific producer of plant growth promoters.</title>
        <authorList>
            <person name="Saadouli I."/>
            <person name="Najjari A."/>
            <person name="Mosbah A."/>
            <person name="Ouzari H.I."/>
        </authorList>
    </citation>
    <scope>NUCLEOTIDE SEQUENCE [LARGE SCALE GENOMIC DNA]</scope>
    <source>
        <strain evidence="3 4">KG17-1</strain>
    </source>
</reference>
<dbReference type="Proteomes" id="UP001201985">
    <property type="component" value="Unassembled WGS sequence"/>
</dbReference>
<evidence type="ECO:0000256" key="1">
    <source>
        <dbReference type="SAM" id="MobiDB-lite"/>
    </source>
</evidence>
<dbReference type="Pfam" id="PF01609">
    <property type="entry name" value="DDE_Tnp_1"/>
    <property type="match status" value="1"/>
</dbReference>
<dbReference type="RefSeq" id="WP_241793185.1">
    <property type="nucleotide sequence ID" value="NZ_JALBUU010000019.1"/>
</dbReference>
<gene>
    <name evidence="3" type="ORF">MON41_14340</name>
</gene>
<evidence type="ECO:0000259" key="2">
    <source>
        <dbReference type="Pfam" id="PF01609"/>
    </source>
</evidence>
<comment type="caution">
    <text evidence="3">The sequence shown here is derived from an EMBL/GenBank/DDBJ whole genome shotgun (WGS) entry which is preliminary data.</text>
</comment>
<organism evidence="3 4">
    <name type="scientific">Teichococcus vastitatis</name>
    <dbReference type="NCBI Taxonomy" id="2307076"/>
    <lineage>
        <taxon>Bacteria</taxon>
        <taxon>Pseudomonadati</taxon>
        <taxon>Pseudomonadota</taxon>
        <taxon>Alphaproteobacteria</taxon>
        <taxon>Acetobacterales</taxon>
        <taxon>Roseomonadaceae</taxon>
        <taxon>Roseomonas</taxon>
    </lineage>
</organism>
<sequence>MRGWRKKGDSPPGSSTPRGGFSAKIHLHTNAYGLPISLTLTPGETHDSTAYGVLMEKQDSDLGILLADRGYNSDAIRQDVRDSGGQPEIPTTRKRRIQHSVQRPLYVLRNRIECFINRLKNNRCVATRYDHTASSFLGFVQLAAIRLWIRFVHAS</sequence>
<keyword evidence="4" id="KW-1185">Reference proteome</keyword>
<feature type="region of interest" description="Disordered" evidence="1">
    <location>
        <begin position="1"/>
        <end position="22"/>
    </location>
</feature>
<dbReference type="NCBIfam" id="NF033580">
    <property type="entry name" value="transpos_IS5_3"/>
    <property type="match status" value="1"/>
</dbReference>
<accession>A0ABS9W6I5</accession>
<dbReference type="PANTHER" id="PTHR30007:SF1">
    <property type="entry name" value="BLR1914 PROTEIN"/>
    <property type="match status" value="1"/>
</dbReference>
<dbReference type="InterPro" id="IPR002559">
    <property type="entry name" value="Transposase_11"/>
</dbReference>
<proteinExistence type="predicted"/>
<dbReference type="PANTHER" id="PTHR30007">
    <property type="entry name" value="PHP DOMAIN PROTEIN"/>
    <property type="match status" value="1"/>
</dbReference>
<evidence type="ECO:0000313" key="4">
    <source>
        <dbReference type="Proteomes" id="UP001201985"/>
    </source>
</evidence>
<dbReference type="EMBL" id="JALBUU010000019">
    <property type="protein sequence ID" value="MCI0754908.1"/>
    <property type="molecule type" value="Genomic_DNA"/>
</dbReference>
<name>A0ABS9W6I5_9PROT</name>
<feature type="domain" description="Transposase IS4-like" evidence="2">
    <location>
        <begin position="13"/>
        <end position="133"/>
    </location>
</feature>
<evidence type="ECO:0000313" key="3">
    <source>
        <dbReference type="EMBL" id="MCI0754908.1"/>
    </source>
</evidence>